<dbReference type="PANTHER" id="PTHR30055">
    <property type="entry name" value="HTH-TYPE TRANSCRIPTIONAL REGULATOR RUTR"/>
    <property type="match status" value="1"/>
</dbReference>
<dbReference type="EMBL" id="JAAGMQ010000458">
    <property type="protein sequence ID" value="NEC34708.1"/>
    <property type="molecule type" value="Genomic_DNA"/>
</dbReference>
<keyword evidence="2" id="KW-0805">Transcription regulation</keyword>
<evidence type="ECO:0000256" key="5">
    <source>
        <dbReference type="PROSITE-ProRule" id="PRU00335"/>
    </source>
</evidence>
<comment type="caution">
    <text evidence="8">The sequence shown here is derived from an EMBL/GenBank/DDBJ whole genome shotgun (WGS) entry which is preliminary data.</text>
</comment>
<dbReference type="InterPro" id="IPR036271">
    <property type="entry name" value="Tet_transcr_reg_TetR-rel_C_sf"/>
</dbReference>
<name>A0A6G3TEH5_9ACTN</name>
<evidence type="ECO:0000256" key="1">
    <source>
        <dbReference type="ARBA" id="ARBA00022491"/>
    </source>
</evidence>
<dbReference type="SUPFAM" id="SSF48498">
    <property type="entry name" value="Tetracyclin repressor-like, C-terminal domain"/>
    <property type="match status" value="1"/>
</dbReference>
<dbReference type="InterPro" id="IPR039538">
    <property type="entry name" value="BetI_C"/>
</dbReference>
<evidence type="ECO:0000313" key="8">
    <source>
        <dbReference type="EMBL" id="NEC34708.1"/>
    </source>
</evidence>
<dbReference type="PROSITE" id="PS50977">
    <property type="entry name" value="HTH_TETR_2"/>
    <property type="match status" value="1"/>
</dbReference>
<evidence type="ECO:0000256" key="6">
    <source>
        <dbReference type="SAM" id="MobiDB-lite"/>
    </source>
</evidence>
<keyword evidence="3 5" id="KW-0238">DNA-binding</keyword>
<keyword evidence="1" id="KW-0678">Repressor</keyword>
<dbReference type="PRINTS" id="PR00455">
    <property type="entry name" value="HTHTETR"/>
</dbReference>
<dbReference type="InterPro" id="IPR009057">
    <property type="entry name" value="Homeodomain-like_sf"/>
</dbReference>
<evidence type="ECO:0000256" key="4">
    <source>
        <dbReference type="ARBA" id="ARBA00023163"/>
    </source>
</evidence>
<evidence type="ECO:0000256" key="3">
    <source>
        <dbReference type="ARBA" id="ARBA00023125"/>
    </source>
</evidence>
<protein>
    <submittedName>
        <fullName evidence="8">TetR/AcrR family transcriptional regulator</fullName>
    </submittedName>
</protein>
<gene>
    <name evidence="8" type="ORF">G3I66_16255</name>
</gene>
<dbReference type="InterPro" id="IPR050109">
    <property type="entry name" value="HTH-type_TetR-like_transc_reg"/>
</dbReference>
<dbReference type="GO" id="GO:0000976">
    <property type="term" value="F:transcription cis-regulatory region binding"/>
    <property type="evidence" value="ECO:0007669"/>
    <property type="project" value="TreeGrafter"/>
</dbReference>
<evidence type="ECO:0000256" key="2">
    <source>
        <dbReference type="ARBA" id="ARBA00023015"/>
    </source>
</evidence>
<dbReference type="Proteomes" id="UP000475666">
    <property type="component" value="Unassembled WGS sequence"/>
</dbReference>
<feature type="DNA-binding region" description="H-T-H motif" evidence="5">
    <location>
        <begin position="47"/>
        <end position="66"/>
    </location>
</feature>
<dbReference type="Pfam" id="PF00440">
    <property type="entry name" value="TetR_N"/>
    <property type="match status" value="1"/>
</dbReference>
<dbReference type="SUPFAM" id="SSF46689">
    <property type="entry name" value="Homeodomain-like"/>
    <property type="match status" value="1"/>
</dbReference>
<sequence>MTDDLIGNGKRRRRRTTGSYAAADARRATVVGAASRLFAEQGYHQTSLAQVASAAGMSQTGLLHHFKGKDVLLLAVLEFHDRSQASRFDPPARGLRRLLEHMLEVLREEVNSPGLTRLFATTASEATDPTHPAHDYFRRRFELMRENNARAVRASVEAGLVRSDVAPEALGRALVAVADGLTAQWLIDPSFDVVKHVRDHFEVMMRGVVTDGGGLTPP</sequence>
<dbReference type="GO" id="GO:0003700">
    <property type="term" value="F:DNA-binding transcription factor activity"/>
    <property type="evidence" value="ECO:0007669"/>
    <property type="project" value="TreeGrafter"/>
</dbReference>
<feature type="domain" description="HTH tetR-type" evidence="7">
    <location>
        <begin position="24"/>
        <end position="84"/>
    </location>
</feature>
<dbReference type="Gene3D" id="1.10.357.10">
    <property type="entry name" value="Tetracycline Repressor, domain 2"/>
    <property type="match status" value="1"/>
</dbReference>
<evidence type="ECO:0000313" key="9">
    <source>
        <dbReference type="Proteomes" id="UP000475666"/>
    </source>
</evidence>
<evidence type="ECO:0000259" key="7">
    <source>
        <dbReference type="PROSITE" id="PS50977"/>
    </source>
</evidence>
<feature type="region of interest" description="Disordered" evidence="6">
    <location>
        <begin position="1"/>
        <end position="21"/>
    </location>
</feature>
<dbReference type="RefSeq" id="WP_164274961.1">
    <property type="nucleotide sequence ID" value="NZ_JAAGMQ010000458.1"/>
</dbReference>
<keyword evidence="4" id="KW-0804">Transcription</keyword>
<dbReference type="Pfam" id="PF13977">
    <property type="entry name" value="TetR_C_6"/>
    <property type="match status" value="1"/>
</dbReference>
<proteinExistence type="predicted"/>
<accession>A0A6G3TEH5</accession>
<organism evidence="8 9">
    <name type="scientific">Streptomyces rubrogriseus</name>
    <dbReference type="NCBI Taxonomy" id="194673"/>
    <lineage>
        <taxon>Bacteria</taxon>
        <taxon>Bacillati</taxon>
        <taxon>Actinomycetota</taxon>
        <taxon>Actinomycetes</taxon>
        <taxon>Kitasatosporales</taxon>
        <taxon>Streptomycetaceae</taxon>
        <taxon>Streptomyces</taxon>
        <taxon>Streptomyces violaceoruber group</taxon>
    </lineage>
</organism>
<dbReference type="InterPro" id="IPR001647">
    <property type="entry name" value="HTH_TetR"/>
</dbReference>
<dbReference type="PANTHER" id="PTHR30055:SF234">
    <property type="entry name" value="HTH-TYPE TRANSCRIPTIONAL REGULATOR BETI"/>
    <property type="match status" value="1"/>
</dbReference>
<dbReference type="AlphaFoldDB" id="A0A6G3TEH5"/>
<reference evidence="8 9" key="1">
    <citation type="submission" date="2020-01" db="EMBL/GenBank/DDBJ databases">
        <title>Insect and environment-associated Actinomycetes.</title>
        <authorList>
            <person name="Currrie C."/>
            <person name="Chevrette M."/>
            <person name="Carlson C."/>
            <person name="Stubbendieck R."/>
            <person name="Wendt-Pienkowski E."/>
        </authorList>
    </citation>
    <scope>NUCLEOTIDE SEQUENCE [LARGE SCALE GENOMIC DNA]</scope>
    <source>
        <strain evidence="8 9">SID7739</strain>
    </source>
</reference>